<evidence type="ECO:0000256" key="7">
    <source>
        <dbReference type="ARBA" id="ARBA00022909"/>
    </source>
</evidence>
<dbReference type="CDD" id="cd00483">
    <property type="entry name" value="HPPK"/>
    <property type="match status" value="1"/>
</dbReference>
<feature type="region of interest" description="Disordered" evidence="8">
    <location>
        <begin position="975"/>
        <end position="1026"/>
    </location>
</feature>
<accession>A0A0F4G4C8</accession>
<dbReference type="GO" id="GO:0046656">
    <property type="term" value="P:folic acid biosynthetic process"/>
    <property type="evidence" value="ECO:0007669"/>
    <property type="project" value="UniProtKB-KW"/>
</dbReference>
<dbReference type="UniPathway" id="UPA00077">
    <property type="reaction ID" value="UER00155"/>
</dbReference>
<dbReference type="GO" id="GO:0005524">
    <property type="term" value="F:ATP binding"/>
    <property type="evidence" value="ECO:0007669"/>
    <property type="project" value="UniProtKB-KW"/>
</dbReference>
<comment type="pathway">
    <text evidence="1">Cofactor biosynthesis; tetrahydrofolate biosynthesis; 2-amino-4-hydroxy-6-hydroxymethyl-7,8-dihydropteridine diphosphate from 7,8-dihydroneopterin triphosphate: step 4/4.</text>
</comment>
<dbReference type="PROSITE" id="PS00794">
    <property type="entry name" value="HPPK"/>
    <property type="match status" value="1"/>
</dbReference>
<evidence type="ECO:0000256" key="6">
    <source>
        <dbReference type="ARBA" id="ARBA00022840"/>
    </source>
</evidence>
<feature type="region of interest" description="Disordered" evidence="8">
    <location>
        <begin position="12"/>
        <end position="60"/>
    </location>
</feature>
<evidence type="ECO:0000256" key="2">
    <source>
        <dbReference type="ARBA" id="ARBA00013253"/>
    </source>
</evidence>
<feature type="domain" description="7,8-dihydro-6-hydroxymethylpterin-pyrophosphokinase" evidence="9">
    <location>
        <begin position="1408"/>
        <end position="1419"/>
    </location>
</feature>
<evidence type="ECO:0000256" key="3">
    <source>
        <dbReference type="ARBA" id="ARBA00022679"/>
    </source>
</evidence>
<evidence type="ECO:0000313" key="10">
    <source>
        <dbReference type="EMBL" id="KJX92193.1"/>
    </source>
</evidence>
<dbReference type="Gene3D" id="3.30.70.560">
    <property type="entry name" value="7,8-Dihydro-6-hydroxymethylpterin-pyrophosphokinase HPPK"/>
    <property type="match status" value="1"/>
</dbReference>
<dbReference type="EMBL" id="LAFY01005849">
    <property type="protein sequence ID" value="KJX92193.1"/>
    <property type="molecule type" value="Genomic_DNA"/>
</dbReference>
<dbReference type="GO" id="GO:0016301">
    <property type="term" value="F:kinase activity"/>
    <property type="evidence" value="ECO:0007669"/>
    <property type="project" value="UniProtKB-KW"/>
</dbReference>
<keyword evidence="3" id="KW-0808">Transferase</keyword>
<dbReference type="NCBIfam" id="TIGR01498">
    <property type="entry name" value="folK"/>
    <property type="match status" value="1"/>
</dbReference>
<reference evidence="10 11" key="1">
    <citation type="submission" date="2015-03" db="EMBL/GenBank/DDBJ databases">
        <title>RNA-seq based gene annotation and comparative genomics of four Zymoseptoria species reveal species-specific pathogenicity related genes and transposable element activity.</title>
        <authorList>
            <person name="Grandaubert J."/>
            <person name="Bhattacharyya A."/>
            <person name="Stukenbrock E.H."/>
        </authorList>
    </citation>
    <scope>NUCLEOTIDE SEQUENCE [LARGE SCALE GENOMIC DNA]</scope>
    <source>
        <strain evidence="10 11">Zb18110</strain>
    </source>
</reference>
<proteinExistence type="predicted"/>
<protein>
    <recommendedName>
        <fullName evidence="2">2-amino-4-hydroxy-6-hydroxymethyldihydropteridine diphosphokinase</fullName>
        <ecNumber evidence="2">2.7.6.3</ecNumber>
    </recommendedName>
</protein>
<keyword evidence="6" id="KW-0067">ATP-binding</keyword>
<comment type="caution">
    <text evidence="10">The sequence shown here is derived from an EMBL/GenBank/DDBJ whole genome shotgun (WGS) entry which is preliminary data.</text>
</comment>
<feature type="compositionally biased region" description="Basic and acidic residues" evidence="8">
    <location>
        <begin position="1004"/>
        <end position="1026"/>
    </location>
</feature>
<dbReference type="Proteomes" id="UP000033647">
    <property type="component" value="Unassembled WGS sequence"/>
</dbReference>
<keyword evidence="11" id="KW-1185">Reference proteome</keyword>
<sequence length="1450" mass="159472">MPLRRALVRRMRSKGNHVCQAPQLSTPLASAVSAPPSTISAPPPPIKPSPGHDSPSHAQALRPEHGLQKYSTSKFDIRGPASQHFSGAALKLYTHGQVQGGSSQGIIQTLIKTFGSLSEVRLLAASDPFHAFGSLAKVALHILEVAQNSRDTFVQVFSHPSAPPGVSRRASRRTAPTLGWSIQCTLAQSSDGLRSKPWIMLQTNQMQVNMPVSGQKSTARARNAESTVFIHWTASGELKPDALSDRAPHLAQVKTLAKGSVFQAIAEDAAFAIFDVAKQPGSWTSFDTLSFTIRDKLLMHLRLSTLPTVLDMRQLELTVAVKGPLGRRYVQNIRLNPDGTVRTSGDVAETSELKMLPVLESHSAIEPADEGPKMPVTLKVDSAKGGDSGHMIAEGWRNDENIKTLSREAVAKVGVHTLWSVGILKHATSDVESAFAAFDSACRNSDAKGFACLAGAATASLLLRSASIPLQGNGTDGRAYSIRLNSSRGRPRIMVELPRVYPSALALALKLTSPDASPVQVTLSTQPIIHQGNGPAPGVNLPLLVPDEVTLLTNAAELVIDRVSSATTFDSAASAASTLAEALLRFVAFRSSTVQLVAVLVDIAPSQEHGASATASWQGDHLGVKTCDGYAQVSIEELPSPEARGTTYKSRLQYAEDQEADPPTSGDKVATVPFRVIEPDGEMSLDRDTTSHDNKVAGSVERYQSHTAEVAESGYDATSQEQGHKFSNEPNMQTSIEDCKADYHLRRVREDSVQSRITIEESIKGILDCRSVGLLATWDLNRAPTTEGLEVADLHRTAHEEISRLGTFSFAKWHHVASRISASLQDVPVVALTLVADSKKYMRNLQAQNSLELQLKSDCSSRSANVRVRVLRHLRQHRDQQRILRISVKQLYPSTAAFVAGDRGDALLMKFWEAAFADVIQPVIANGDLSDLVSLQAETYSKLTKYILANKLFSSEYRLVLRLKWVKDGSEDQQEHLSEELGLEEEQHEDPLGEQQQDSCGELNSEHQHPQDDLADHQDSPGHARPFEELDTSFAAHSHVPTYNATSTAAHEESWDSEKHDAQTEETDDSHAEYHLRSTTSDMVKSRLELGQILDGAEVVAGVSWKSSEPPSTDQLGFADLREMVEKELCCVRPFTFNSLGHALRRLGEVLPSEPIVEVVLMPLLKKAFGSGTNSDPSRLDMKFRFSDTLPGRVTVEMRGIVRSQRGAQRGKTRITIETAGLSLSPDIMSDAHGIEKLTNFWDLAFENVIRPIATATDCKSSRGRTALRTKGRLGLEKYINTSVLNEVRCTRISARWNPDDTSQEHRKIAEDEGRKKPRWRRNVFLALGSNVGDRFRNIEDACDKLDDAQDIRIIDTSPLYETEPMYVEEQDRFLNGVCQIETTLAPMDLLDRLQAIENDLGRVKFIDKGPRNIDLDIIAYDQEIINNERLIVPHLLMTEREFVLRPLCK</sequence>
<feature type="compositionally biased region" description="Low complexity" evidence="8">
    <location>
        <begin position="29"/>
        <end position="40"/>
    </location>
</feature>
<organism evidence="10 11">
    <name type="scientific">Zymoseptoria brevis</name>
    <dbReference type="NCBI Taxonomy" id="1047168"/>
    <lineage>
        <taxon>Eukaryota</taxon>
        <taxon>Fungi</taxon>
        <taxon>Dikarya</taxon>
        <taxon>Ascomycota</taxon>
        <taxon>Pezizomycotina</taxon>
        <taxon>Dothideomycetes</taxon>
        <taxon>Dothideomycetidae</taxon>
        <taxon>Mycosphaerellales</taxon>
        <taxon>Mycosphaerellaceae</taxon>
        <taxon>Zymoseptoria</taxon>
    </lineage>
</organism>
<evidence type="ECO:0000259" key="9">
    <source>
        <dbReference type="PROSITE" id="PS00794"/>
    </source>
</evidence>
<dbReference type="SUPFAM" id="SSF55083">
    <property type="entry name" value="6-hydroxymethyl-7,8-dihydropterin pyrophosphokinase, HPPK"/>
    <property type="match status" value="1"/>
</dbReference>
<feature type="region of interest" description="Disordered" evidence="8">
    <location>
        <begin position="1044"/>
        <end position="1072"/>
    </location>
</feature>
<evidence type="ECO:0000256" key="5">
    <source>
        <dbReference type="ARBA" id="ARBA00022777"/>
    </source>
</evidence>
<gene>
    <name evidence="10" type="ORF">TI39_contig5894g00005</name>
</gene>
<dbReference type="GO" id="GO:0003848">
    <property type="term" value="F:2-amino-4-hydroxy-6-hydroxymethyldihydropteridine diphosphokinase activity"/>
    <property type="evidence" value="ECO:0007669"/>
    <property type="project" value="UniProtKB-EC"/>
</dbReference>
<dbReference type="STRING" id="1047168.A0A0F4G4C8"/>
<evidence type="ECO:0000256" key="4">
    <source>
        <dbReference type="ARBA" id="ARBA00022741"/>
    </source>
</evidence>
<dbReference type="OrthoDB" id="615426at2759"/>
<evidence type="ECO:0000256" key="8">
    <source>
        <dbReference type="SAM" id="MobiDB-lite"/>
    </source>
</evidence>
<dbReference type="PANTHER" id="PTHR43071">
    <property type="entry name" value="2-AMINO-4-HYDROXY-6-HYDROXYMETHYLDIHYDROPTERIDINE PYROPHOSPHOKINASE"/>
    <property type="match status" value="1"/>
</dbReference>
<name>A0A0F4G4C8_9PEZI</name>
<keyword evidence="7" id="KW-0289">Folate biosynthesis</keyword>
<dbReference type="InterPro" id="IPR000550">
    <property type="entry name" value="Hppk"/>
</dbReference>
<keyword evidence="5" id="KW-0418">Kinase</keyword>
<dbReference type="InterPro" id="IPR035907">
    <property type="entry name" value="Hppk_sf"/>
</dbReference>
<evidence type="ECO:0000313" key="11">
    <source>
        <dbReference type="Proteomes" id="UP000033647"/>
    </source>
</evidence>
<dbReference type="PANTHER" id="PTHR43071:SF1">
    <property type="entry name" value="2-AMINO-4-HYDROXY-6-HYDROXYMETHYLDIHYDROPTERIDINE PYROPHOSPHOKINASE"/>
    <property type="match status" value="1"/>
</dbReference>
<dbReference type="GO" id="GO:0046654">
    <property type="term" value="P:tetrahydrofolate biosynthetic process"/>
    <property type="evidence" value="ECO:0007669"/>
    <property type="project" value="UniProtKB-UniPathway"/>
</dbReference>
<keyword evidence="4" id="KW-0547">Nucleotide-binding</keyword>
<evidence type="ECO:0000256" key="1">
    <source>
        <dbReference type="ARBA" id="ARBA00005051"/>
    </source>
</evidence>
<dbReference type="Pfam" id="PF01288">
    <property type="entry name" value="HPPK"/>
    <property type="match status" value="1"/>
</dbReference>
<feature type="compositionally biased region" description="Basic and acidic residues" evidence="8">
    <location>
        <begin position="1050"/>
        <end position="1072"/>
    </location>
</feature>
<dbReference type="EC" id="2.7.6.3" evidence="2"/>